<protein>
    <submittedName>
        <fullName evidence="4">ABC transporter substrate-binding protein</fullName>
    </submittedName>
</protein>
<dbReference type="PANTHER" id="PTHR35936:SF17">
    <property type="entry name" value="ARGININE-BINDING EXTRACELLULAR PROTEIN ARTP"/>
    <property type="match status" value="1"/>
</dbReference>
<dbReference type="Pfam" id="PF00497">
    <property type="entry name" value="SBP_bac_3"/>
    <property type="match status" value="1"/>
</dbReference>
<comment type="caution">
    <text evidence="4">The sequence shown here is derived from an EMBL/GenBank/DDBJ whole genome shotgun (WGS) entry which is preliminary data.</text>
</comment>
<proteinExistence type="predicted"/>
<dbReference type="CDD" id="cd13530">
    <property type="entry name" value="PBP2_peptides_like"/>
    <property type="match status" value="1"/>
</dbReference>
<sequence>MTEFTNWIRRDLLKLAATAAMASALTFGTAQAGPPKTIEAGKLTVGINGDMPMTSIKDGKLIGTDAALLAQIAERLGLEVKPVQMEWSALIQATKQGKVDIMLGSMGYTDDRTKVMLLTDPIYYFGTFLLQKKDTSYSTFADISGHKIGTVTGFTLVPELKSIPNVGEVKLYDTSDGVIRDLVAGRLDMAVLDPGLVEYALLQHPEWNLHQVALAPEPDKYPIMSTKYYSIMAIYPEEKELYEAINAEIAKSWANCDNVKSMAKYGLGNKAWFDPPNPDYRIDRPKDWKAPKSPDSCFQ</sequence>
<feature type="domain" description="Solute-binding protein family 3/N-terminal" evidence="3">
    <location>
        <begin position="42"/>
        <end position="276"/>
    </location>
</feature>
<evidence type="ECO:0000313" key="5">
    <source>
        <dbReference type="Proteomes" id="UP001230156"/>
    </source>
</evidence>
<organism evidence="4 5">
    <name type="scientific">Dongia sedimenti</name>
    <dbReference type="NCBI Taxonomy" id="3064282"/>
    <lineage>
        <taxon>Bacteria</taxon>
        <taxon>Pseudomonadati</taxon>
        <taxon>Pseudomonadota</taxon>
        <taxon>Alphaproteobacteria</taxon>
        <taxon>Rhodospirillales</taxon>
        <taxon>Dongiaceae</taxon>
        <taxon>Dongia</taxon>
    </lineage>
</organism>
<dbReference type="SUPFAM" id="SSF53850">
    <property type="entry name" value="Periplasmic binding protein-like II"/>
    <property type="match status" value="1"/>
</dbReference>
<feature type="chain" id="PRO_5047296951" evidence="2">
    <location>
        <begin position="33"/>
        <end position="299"/>
    </location>
</feature>
<dbReference type="EMBL" id="JAUYVI010000003">
    <property type="protein sequence ID" value="MDQ7247634.1"/>
    <property type="molecule type" value="Genomic_DNA"/>
</dbReference>
<evidence type="ECO:0000313" key="4">
    <source>
        <dbReference type="EMBL" id="MDQ7247634.1"/>
    </source>
</evidence>
<accession>A0ABU0YIU6</accession>
<dbReference type="Proteomes" id="UP001230156">
    <property type="component" value="Unassembled WGS sequence"/>
</dbReference>
<evidence type="ECO:0000256" key="2">
    <source>
        <dbReference type="SAM" id="SignalP"/>
    </source>
</evidence>
<dbReference type="RefSeq" id="WP_379955067.1">
    <property type="nucleotide sequence ID" value="NZ_JAUYVI010000003.1"/>
</dbReference>
<gene>
    <name evidence="4" type="ORF">Q8A70_08140</name>
</gene>
<evidence type="ECO:0000256" key="1">
    <source>
        <dbReference type="ARBA" id="ARBA00022729"/>
    </source>
</evidence>
<dbReference type="PANTHER" id="PTHR35936">
    <property type="entry name" value="MEMBRANE-BOUND LYTIC MUREIN TRANSGLYCOSYLASE F"/>
    <property type="match status" value="1"/>
</dbReference>
<dbReference type="InterPro" id="IPR001638">
    <property type="entry name" value="Solute-binding_3/MltF_N"/>
</dbReference>
<feature type="signal peptide" evidence="2">
    <location>
        <begin position="1"/>
        <end position="32"/>
    </location>
</feature>
<name>A0ABU0YIU6_9PROT</name>
<dbReference type="Gene3D" id="3.40.190.10">
    <property type="entry name" value="Periplasmic binding protein-like II"/>
    <property type="match status" value="2"/>
</dbReference>
<keyword evidence="1 2" id="KW-0732">Signal</keyword>
<evidence type="ECO:0000259" key="3">
    <source>
        <dbReference type="SMART" id="SM00062"/>
    </source>
</evidence>
<dbReference type="SMART" id="SM00062">
    <property type="entry name" value="PBPb"/>
    <property type="match status" value="1"/>
</dbReference>
<dbReference type="PROSITE" id="PS51318">
    <property type="entry name" value="TAT"/>
    <property type="match status" value="1"/>
</dbReference>
<dbReference type="InterPro" id="IPR006311">
    <property type="entry name" value="TAT_signal"/>
</dbReference>
<keyword evidence="5" id="KW-1185">Reference proteome</keyword>
<reference evidence="5" key="1">
    <citation type="submission" date="2023-08" db="EMBL/GenBank/DDBJ databases">
        <title>Rhodospirillaceae gen. nov., a novel taxon isolated from the Yangtze River Yuezi River estuary sludge.</title>
        <authorList>
            <person name="Ruan L."/>
        </authorList>
    </citation>
    <scope>NUCLEOTIDE SEQUENCE [LARGE SCALE GENOMIC DNA]</scope>
    <source>
        <strain evidence="5">R-7</strain>
    </source>
</reference>